<comment type="caution">
    <text evidence="2">The sequence shown here is derived from an EMBL/GenBank/DDBJ whole genome shotgun (WGS) entry which is preliminary data.</text>
</comment>
<keyword evidence="3" id="KW-1185">Reference proteome</keyword>
<protein>
    <submittedName>
        <fullName evidence="2">Uncharacterized protein</fullName>
    </submittedName>
</protein>
<evidence type="ECO:0000256" key="1">
    <source>
        <dbReference type="SAM" id="MobiDB-lite"/>
    </source>
</evidence>
<proteinExistence type="predicted"/>
<dbReference type="EMBL" id="BQNB010012389">
    <property type="protein sequence ID" value="GJT02991.1"/>
    <property type="molecule type" value="Genomic_DNA"/>
</dbReference>
<organism evidence="2 3">
    <name type="scientific">Tanacetum coccineum</name>
    <dbReference type="NCBI Taxonomy" id="301880"/>
    <lineage>
        <taxon>Eukaryota</taxon>
        <taxon>Viridiplantae</taxon>
        <taxon>Streptophyta</taxon>
        <taxon>Embryophyta</taxon>
        <taxon>Tracheophyta</taxon>
        <taxon>Spermatophyta</taxon>
        <taxon>Magnoliopsida</taxon>
        <taxon>eudicotyledons</taxon>
        <taxon>Gunneridae</taxon>
        <taxon>Pentapetalae</taxon>
        <taxon>asterids</taxon>
        <taxon>campanulids</taxon>
        <taxon>Asterales</taxon>
        <taxon>Asteraceae</taxon>
        <taxon>Asteroideae</taxon>
        <taxon>Anthemideae</taxon>
        <taxon>Anthemidinae</taxon>
        <taxon>Tanacetum</taxon>
    </lineage>
</organism>
<reference evidence="2" key="2">
    <citation type="submission" date="2022-01" db="EMBL/GenBank/DDBJ databases">
        <authorList>
            <person name="Yamashiro T."/>
            <person name="Shiraishi A."/>
            <person name="Satake H."/>
            <person name="Nakayama K."/>
        </authorList>
    </citation>
    <scope>NUCLEOTIDE SEQUENCE</scope>
</reference>
<feature type="region of interest" description="Disordered" evidence="1">
    <location>
        <begin position="1"/>
        <end position="21"/>
    </location>
</feature>
<accession>A0ABQ5AJZ2</accession>
<name>A0ABQ5AJZ2_9ASTR</name>
<gene>
    <name evidence="2" type="ORF">Tco_0824160</name>
</gene>
<evidence type="ECO:0000313" key="2">
    <source>
        <dbReference type="EMBL" id="GJT02991.1"/>
    </source>
</evidence>
<evidence type="ECO:0000313" key="3">
    <source>
        <dbReference type="Proteomes" id="UP001151760"/>
    </source>
</evidence>
<feature type="region of interest" description="Disordered" evidence="1">
    <location>
        <begin position="143"/>
        <end position="186"/>
    </location>
</feature>
<dbReference type="Proteomes" id="UP001151760">
    <property type="component" value="Unassembled WGS sequence"/>
</dbReference>
<reference evidence="2" key="1">
    <citation type="journal article" date="2022" name="Int. J. Mol. Sci.">
        <title>Draft Genome of Tanacetum Coccineum: Genomic Comparison of Closely Related Tanacetum-Family Plants.</title>
        <authorList>
            <person name="Yamashiro T."/>
            <person name="Shiraishi A."/>
            <person name="Nakayama K."/>
            <person name="Satake H."/>
        </authorList>
    </citation>
    <scope>NUCLEOTIDE SEQUENCE</scope>
</reference>
<sequence>MGRNSRARSNGESAAGGGVMCRTSRSWRSRGALDRGWGGHDDDALLGAASGMFLMAATRNFALMGLILHLRFVKAVGMHAVPSPITGTFMPPSNKPTRLDDTHIVSKTADQKPSSTIDDPSFSVRNVKTPRYIAAYVPASSRNPPASVPAGSAFPADSRNRPTSVPAGSAFPAGSRNRPASVSAGRPFSAGWRNHVARPMTRPTSHYFQYFRRPGCYNQLYMDEGRWGTTVQKTSAVVLEN</sequence>